<keyword evidence="2" id="KW-1003">Cell membrane</keyword>
<dbReference type="GO" id="GO:0005886">
    <property type="term" value="C:plasma membrane"/>
    <property type="evidence" value="ECO:0007669"/>
    <property type="project" value="UniProtKB-SubCell"/>
</dbReference>
<evidence type="ECO:0000256" key="5">
    <source>
        <dbReference type="ARBA" id="ARBA00022989"/>
    </source>
</evidence>
<evidence type="ECO:0000256" key="1">
    <source>
        <dbReference type="ARBA" id="ARBA00004651"/>
    </source>
</evidence>
<gene>
    <name evidence="10" type="ORF">BECKTC1821E_GA0114239_100425</name>
</gene>
<sequence>MAVFDMQRIGDMTRTWTYPSTDRNGSVYSACLFIIALLIVAGGMFPAFASAASPAPSGDSLSFGLGSNPLSKLWSRGKQREPPPGEDLLPPDEAFPPPHLELKDPDTLVIRWRITKGYYLYRDGFRFGIKENPGLKLGLPQIPRGIIEEEEDAGRVEVFLDEVAITLPIIRHASAQGPSRHPPRKGDVPLPARADVRTATENNESATSRTTTLELIVGYQGCAKAGLCYPPFTKTLPVELPAPGDEGPWSNRPTTKQSPRIVATAKTTLPEPDRLARVILRDSLWIMLPIFFGFGLLLGLTPCVFPMIPILAGIIAGQGKGITTGKAFALSVTYVLAMAIAYTIAGVIAGLSGHNLQAAFQEPWIITAFSAIFVLLALSMFGLVRFQIPASWQTKLTMLGNLQEGGTFAGVATMGLLSALIVGPCVAPPLAGALIAIGSAGDPMRGGLALFSLSIGMGAPLIVMGASAGRWLPKAGPWMRVTNYIFGVLLLAVAIYLLERILPGWVGAFLWGVLSIMIGTYLGASERLQREDSGWRKFRKGMGIVAMVYGIVLMVSASAGLDDRLLPLEGFIADSESKNHAPLFERVETPRELQARLTAVSARNYAEGGERRLTMLDYYADWCIECKRMDARTFSDPSVRRILANMVLLRADVTDNDQQDQAMLRAFGLYGPPAILFFGPDGKEYSAYRIQGFMEAKEFREHVRRVREVLP</sequence>
<dbReference type="InterPro" id="IPR028250">
    <property type="entry name" value="DsbDN"/>
</dbReference>
<feature type="transmembrane region" description="Helical" evidence="8">
    <location>
        <begin position="407"/>
        <end position="437"/>
    </location>
</feature>
<name>A0A450YC96_9GAMM</name>
<dbReference type="PANTHER" id="PTHR32234">
    <property type="entry name" value="THIOL:DISULFIDE INTERCHANGE PROTEIN DSBD"/>
    <property type="match status" value="1"/>
</dbReference>
<dbReference type="CDD" id="cd02953">
    <property type="entry name" value="DsbDgamma"/>
    <property type="match status" value="1"/>
</dbReference>
<reference evidence="10" key="1">
    <citation type="submission" date="2019-02" db="EMBL/GenBank/DDBJ databases">
        <authorList>
            <person name="Gruber-Vodicka R. H."/>
            <person name="Seah K. B. B."/>
        </authorList>
    </citation>
    <scope>NUCLEOTIDE SEQUENCE</scope>
    <source>
        <strain evidence="10">BECK_BZ125</strain>
    </source>
</reference>
<comment type="subcellular location">
    <subcellularLocation>
        <location evidence="1">Cell membrane</location>
        <topology evidence="1">Multi-pass membrane protein</topology>
    </subcellularLocation>
</comment>
<dbReference type="Gene3D" id="2.60.40.1250">
    <property type="entry name" value="Thiol:disulfide interchange protein DsbD, N-terminal domain"/>
    <property type="match status" value="1"/>
</dbReference>
<organism evidence="10">
    <name type="scientific">Candidatus Kentrum sp. TC</name>
    <dbReference type="NCBI Taxonomy" id="2126339"/>
    <lineage>
        <taxon>Bacteria</taxon>
        <taxon>Pseudomonadati</taxon>
        <taxon>Pseudomonadota</taxon>
        <taxon>Gammaproteobacteria</taxon>
        <taxon>Candidatus Kentrum</taxon>
    </lineage>
</organism>
<feature type="region of interest" description="Disordered" evidence="7">
    <location>
        <begin position="74"/>
        <end position="100"/>
    </location>
</feature>
<evidence type="ECO:0000256" key="2">
    <source>
        <dbReference type="ARBA" id="ARBA00022475"/>
    </source>
</evidence>
<dbReference type="PROSITE" id="PS51352">
    <property type="entry name" value="THIOREDOXIN_2"/>
    <property type="match status" value="1"/>
</dbReference>
<dbReference type="InterPro" id="IPR035671">
    <property type="entry name" value="DsbD_gamma"/>
</dbReference>
<dbReference type="InterPro" id="IPR036929">
    <property type="entry name" value="DsbDN_sf"/>
</dbReference>
<dbReference type="Gene3D" id="3.40.30.10">
    <property type="entry name" value="Glutaredoxin"/>
    <property type="match status" value="1"/>
</dbReference>
<feature type="transmembrane region" description="Helical" evidence="8">
    <location>
        <begin position="481"/>
        <end position="498"/>
    </location>
</feature>
<dbReference type="InterPro" id="IPR003834">
    <property type="entry name" value="Cyt_c_assmbl_TM_dom"/>
</dbReference>
<keyword evidence="5 8" id="KW-1133">Transmembrane helix</keyword>
<evidence type="ECO:0000256" key="3">
    <source>
        <dbReference type="ARBA" id="ARBA00022692"/>
    </source>
</evidence>
<protein>
    <submittedName>
        <fullName evidence="10">Thiol:disulfide interchange protein DsbD</fullName>
    </submittedName>
</protein>
<dbReference type="InterPro" id="IPR013766">
    <property type="entry name" value="Thioredoxin_domain"/>
</dbReference>
<keyword evidence="6 8" id="KW-0472">Membrane</keyword>
<evidence type="ECO:0000259" key="9">
    <source>
        <dbReference type="PROSITE" id="PS51352"/>
    </source>
</evidence>
<evidence type="ECO:0000313" key="10">
    <source>
        <dbReference type="EMBL" id="VFK39167.1"/>
    </source>
</evidence>
<dbReference type="EMBL" id="CAADFT010000004">
    <property type="protein sequence ID" value="VFK39167.1"/>
    <property type="molecule type" value="Genomic_DNA"/>
</dbReference>
<keyword evidence="4" id="KW-0201">Cytochrome c-type biogenesis</keyword>
<dbReference type="SUPFAM" id="SSF52833">
    <property type="entry name" value="Thioredoxin-like"/>
    <property type="match status" value="1"/>
</dbReference>
<feature type="transmembrane region" description="Helical" evidence="8">
    <location>
        <begin position="327"/>
        <end position="352"/>
    </location>
</feature>
<dbReference type="Pfam" id="PF02683">
    <property type="entry name" value="DsbD_TM"/>
    <property type="match status" value="1"/>
</dbReference>
<feature type="transmembrane region" description="Helical" evidence="8">
    <location>
        <begin position="544"/>
        <end position="561"/>
    </location>
</feature>
<feature type="domain" description="Thioredoxin" evidence="9">
    <location>
        <begin position="575"/>
        <end position="708"/>
    </location>
</feature>
<dbReference type="Pfam" id="PF11412">
    <property type="entry name" value="DsbD_N"/>
    <property type="match status" value="1"/>
</dbReference>
<dbReference type="AlphaFoldDB" id="A0A450YC96"/>
<feature type="transmembrane region" description="Helical" evidence="8">
    <location>
        <begin position="449"/>
        <end position="469"/>
    </location>
</feature>
<evidence type="ECO:0000256" key="4">
    <source>
        <dbReference type="ARBA" id="ARBA00022748"/>
    </source>
</evidence>
<feature type="transmembrane region" description="Helical" evidence="8">
    <location>
        <begin position="364"/>
        <end position="386"/>
    </location>
</feature>
<proteinExistence type="predicted"/>
<dbReference type="GO" id="GO:0045454">
    <property type="term" value="P:cell redox homeostasis"/>
    <property type="evidence" value="ECO:0007669"/>
    <property type="project" value="TreeGrafter"/>
</dbReference>
<evidence type="ECO:0000256" key="8">
    <source>
        <dbReference type="SAM" id="Phobius"/>
    </source>
</evidence>
<evidence type="ECO:0000256" key="7">
    <source>
        <dbReference type="SAM" id="MobiDB-lite"/>
    </source>
</evidence>
<dbReference type="GO" id="GO:0015035">
    <property type="term" value="F:protein-disulfide reductase activity"/>
    <property type="evidence" value="ECO:0007669"/>
    <property type="project" value="TreeGrafter"/>
</dbReference>
<dbReference type="PANTHER" id="PTHR32234:SF0">
    <property type="entry name" value="THIOL:DISULFIDE INTERCHANGE PROTEIN DSBD"/>
    <property type="match status" value="1"/>
</dbReference>
<evidence type="ECO:0000256" key="6">
    <source>
        <dbReference type="ARBA" id="ARBA00023136"/>
    </source>
</evidence>
<dbReference type="GO" id="GO:0017004">
    <property type="term" value="P:cytochrome complex assembly"/>
    <property type="evidence" value="ECO:0007669"/>
    <property type="project" value="UniProtKB-KW"/>
</dbReference>
<dbReference type="Pfam" id="PF13899">
    <property type="entry name" value="Thioredoxin_7"/>
    <property type="match status" value="1"/>
</dbReference>
<dbReference type="NCBIfam" id="NF001419">
    <property type="entry name" value="PRK00293.1"/>
    <property type="match status" value="1"/>
</dbReference>
<dbReference type="InterPro" id="IPR036249">
    <property type="entry name" value="Thioredoxin-like_sf"/>
</dbReference>
<feature type="transmembrane region" description="Helical" evidence="8">
    <location>
        <begin position="504"/>
        <end position="524"/>
    </location>
</feature>
<accession>A0A450YC96</accession>
<keyword evidence="3 8" id="KW-0812">Transmembrane</keyword>
<feature type="transmembrane region" description="Helical" evidence="8">
    <location>
        <begin position="284"/>
        <end position="315"/>
    </location>
</feature>
<dbReference type="SUPFAM" id="SSF74863">
    <property type="entry name" value="Thiol:disulfide interchange protein DsbD, N-terminal domain (DsbD-alpha)"/>
    <property type="match status" value="2"/>
</dbReference>